<evidence type="ECO:0000313" key="1">
    <source>
        <dbReference type="EMBL" id="WQH06624.1"/>
    </source>
</evidence>
<dbReference type="EMBL" id="CP140152">
    <property type="protein sequence ID" value="WQH06624.1"/>
    <property type="molecule type" value="Genomic_DNA"/>
</dbReference>
<proteinExistence type="predicted"/>
<gene>
    <name evidence="1" type="ORF">SR858_09965</name>
</gene>
<organism evidence="1 2">
    <name type="scientific">Duganella zoogloeoides</name>
    <dbReference type="NCBI Taxonomy" id="75659"/>
    <lineage>
        <taxon>Bacteria</taxon>
        <taxon>Pseudomonadati</taxon>
        <taxon>Pseudomonadota</taxon>
        <taxon>Betaproteobacteria</taxon>
        <taxon>Burkholderiales</taxon>
        <taxon>Oxalobacteraceae</taxon>
        <taxon>Telluria group</taxon>
        <taxon>Duganella</taxon>
    </lineage>
</organism>
<keyword evidence="2" id="KW-1185">Reference proteome</keyword>
<evidence type="ECO:0008006" key="3">
    <source>
        <dbReference type="Google" id="ProtNLM"/>
    </source>
</evidence>
<name>A0ABZ0Y441_9BURK</name>
<sequence length="257" mass="29123">MANNMQAQARQVIQQAILRHGGMARYEQVDRIVCDVTTMGGLAMRRRGLHADFPLPNRVTLMPRQGQAVLHDYPAPGRSCLYDNGRVAMVGGGRETVFDSDNHRQQMLSVSRLRRPWTVLDAVYFFGYAMTHYASLPFSLPGLKVVGLARRSSGDWRTRIDVEYPDGAHTHSKQETFYFDDTGLLVRHDYRPEVSSPVARAANFLHEYKNCDGLLITERRKVHFRLGRLVTPLIVMDASIKVREVMYSSPEMAVISA</sequence>
<accession>A0ABZ0Y441</accession>
<dbReference type="GeneID" id="43162495"/>
<reference evidence="1 2" key="1">
    <citation type="submission" date="2023-11" db="EMBL/GenBank/DDBJ databases">
        <title>MicrobeMod: A computational toolkit for identifying prokaryotic methylation and restriction-modification with nanopore sequencing.</title>
        <authorList>
            <person name="Crits-Christoph A."/>
            <person name="Kang S.C."/>
            <person name="Lee H."/>
            <person name="Ostrov N."/>
        </authorList>
    </citation>
    <scope>NUCLEOTIDE SEQUENCE [LARGE SCALE GENOMIC DNA]</scope>
    <source>
        <strain evidence="1 2">ATCC 25935</strain>
    </source>
</reference>
<dbReference type="Proteomes" id="UP001326110">
    <property type="component" value="Chromosome"/>
</dbReference>
<dbReference type="RefSeq" id="WP_019920629.1">
    <property type="nucleotide sequence ID" value="NZ_CP140152.1"/>
</dbReference>
<evidence type="ECO:0000313" key="2">
    <source>
        <dbReference type="Proteomes" id="UP001326110"/>
    </source>
</evidence>
<protein>
    <recommendedName>
        <fullName evidence="3">PRTRC system protein B</fullName>
    </recommendedName>
</protein>